<dbReference type="PANTHER" id="PTHR23084">
    <property type="entry name" value="PHOSPHATIDYLINOSITOL-4-PHOSPHATE 5-KINASE RELATED"/>
    <property type="match status" value="1"/>
</dbReference>
<dbReference type="Proteomes" id="UP000689195">
    <property type="component" value="Unassembled WGS sequence"/>
</dbReference>
<proteinExistence type="predicted"/>
<accession>A0A8S1TRQ5</accession>
<sequence>MGSACQNCHQNSQGESEIQLKPAQKVPSKQTIVRNTDSVPLNQEDEELVKNASVITKFHKIQMKNQGYYEGEWLNGMRHGQGIYTWSDNTVYTGQFQNDQMHGKGQIIHPNGDVYEGEWANDLANGFGIFKQSNQSTYTGQWKDDLQHGDGIEEWPQQIKYEMNRVNMQKEKNMEEGKQFLKMVVDMMENLLIIRLVEMENFIGQWKDNQMNGKGEMFWPDGKHYVGEYENDKKHGQGQFTWENGKVYIGGWNQGKQHGKGYIIEDGIKRECIFENGRLVNNN</sequence>
<evidence type="ECO:0000256" key="1">
    <source>
        <dbReference type="ARBA" id="ARBA00022737"/>
    </source>
</evidence>
<feature type="compositionally biased region" description="Polar residues" evidence="2">
    <location>
        <begin position="1"/>
        <end position="16"/>
    </location>
</feature>
<dbReference type="Pfam" id="PF02493">
    <property type="entry name" value="MORN"/>
    <property type="match status" value="7"/>
</dbReference>
<dbReference type="EMBL" id="CAJJDO010000026">
    <property type="protein sequence ID" value="CAD8154713.1"/>
    <property type="molecule type" value="Genomic_DNA"/>
</dbReference>
<comment type="caution">
    <text evidence="3">The sequence shown here is derived from an EMBL/GenBank/DDBJ whole genome shotgun (WGS) entry which is preliminary data.</text>
</comment>
<keyword evidence="4" id="KW-1185">Reference proteome</keyword>
<keyword evidence="1" id="KW-0677">Repeat</keyword>
<organism evidence="3 4">
    <name type="scientific">Paramecium pentaurelia</name>
    <dbReference type="NCBI Taxonomy" id="43138"/>
    <lineage>
        <taxon>Eukaryota</taxon>
        <taxon>Sar</taxon>
        <taxon>Alveolata</taxon>
        <taxon>Ciliophora</taxon>
        <taxon>Intramacronucleata</taxon>
        <taxon>Oligohymenophorea</taxon>
        <taxon>Peniculida</taxon>
        <taxon>Parameciidae</taxon>
        <taxon>Paramecium</taxon>
    </lineage>
</organism>
<protein>
    <recommendedName>
        <fullName evidence="5">MORN repeat protein</fullName>
    </recommendedName>
</protein>
<feature type="region of interest" description="Disordered" evidence="2">
    <location>
        <begin position="1"/>
        <end position="30"/>
    </location>
</feature>
<dbReference type="AlphaFoldDB" id="A0A8S1TRQ5"/>
<evidence type="ECO:0008006" key="5">
    <source>
        <dbReference type="Google" id="ProtNLM"/>
    </source>
</evidence>
<gene>
    <name evidence="3" type="ORF">PPENT_87.1.T0260105</name>
</gene>
<evidence type="ECO:0000313" key="3">
    <source>
        <dbReference type="EMBL" id="CAD8154713.1"/>
    </source>
</evidence>
<dbReference type="InterPro" id="IPR003409">
    <property type="entry name" value="MORN"/>
</dbReference>
<dbReference type="OrthoDB" id="406044at2759"/>
<dbReference type="PANTHER" id="PTHR23084:SF263">
    <property type="entry name" value="MORN REPEAT-CONTAINING PROTEIN 1"/>
    <property type="match status" value="1"/>
</dbReference>
<reference evidence="3" key="1">
    <citation type="submission" date="2021-01" db="EMBL/GenBank/DDBJ databases">
        <authorList>
            <consortium name="Genoscope - CEA"/>
            <person name="William W."/>
        </authorList>
    </citation>
    <scope>NUCLEOTIDE SEQUENCE</scope>
</reference>
<evidence type="ECO:0000313" key="4">
    <source>
        <dbReference type="Proteomes" id="UP000689195"/>
    </source>
</evidence>
<evidence type="ECO:0000256" key="2">
    <source>
        <dbReference type="SAM" id="MobiDB-lite"/>
    </source>
</evidence>
<dbReference type="SMART" id="SM00698">
    <property type="entry name" value="MORN"/>
    <property type="match status" value="7"/>
</dbReference>
<name>A0A8S1TRQ5_9CILI</name>